<dbReference type="Gene3D" id="2.60.40.10">
    <property type="entry name" value="Immunoglobulins"/>
    <property type="match status" value="2"/>
</dbReference>
<keyword evidence="2" id="KW-0812">Transmembrane</keyword>
<evidence type="ECO:0000259" key="4">
    <source>
        <dbReference type="Pfam" id="PF09294"/>
    </source>
</evidence>
<feature type="compositionally biased region" description="Acidic residues" evidence="1">
    <location>
        <begin position="438"/>
        <end position="447"/>
    </location>
</feature>
<evidence type="ECO:0000313" key="5">
    <source>
        <dbReference type="EMBL" id="KAL2082493.1"/>
    </source>
</evidence>
<gene>
    <name evidence="5" type="ORF">ACEWY4_022311</name>
</gene>
<feature type="domain" description="Fibronectin type-III" evidence="3">
    <location>
        <begin position="3"/>
        <end position="59"/>
    </location>
</feature>
<reference evidence="5 6" key="1">
    <citation type="submission" date="2024-09" db="EMBL/GenBank/DDBJ databases">
        <title>A chromosome-level genome assembly of Gray's grenadier anchovy, Coilia grayii.</title>
        <authorList>
            <person name="Fu Z."/>
        </authorList>
    </citation>
    <scope>NUCLEOTIDE SEQUENCE [LARGE SCALE GENOMIC DNA]</scope>
    <source>
        <strain evidence="5">G4</strain>
        <tissue evidence="5">Muscle</tissue>
    </source>
</reference>
<dbReference type="Pfam" id="PF09294">
    <property type="entry name" value="Interfer-bind"/>
    <property type="match status" value="1"/>
</dbReference>
<evidence type="ECO:0000256" key="2">
    <source>
        <dbReference type="SAM" id="Phobius"/>
    </source>
</evidence>
<feature type="compositionally biased region" description="Polar residues" evidence="1">
    <location>
        <begin position="398"/>
        <end position="408"/>
    </location>
</feature>
<accession>A0ABD1J5P3</accession>
<protein>
    <submittedName>
        <fullName evidence="5">Uncharacterized protein</fullName>
    </submittedName>
</protein>
<dbReference type="InterPro" id="IPR036116">
    <property type="entry name" value="FN3_sf"/>
</dbReference>
<feature type="region of interest" description="Disordered" evidence="1">
    <location>
        <begin position="423"/>
        <end position="449"/>
    </location>
</feature>
<keyword evidence="6" id="KW-1185">Reference proteome</keyword>
<dbReference type="InterPro" id="IPR050650">
    <property type="entry name" value="Type-II_Cytokine-TF_Rcpt"/>
</dbReference>
<dbReference type="Proteomes" id="UP001591681">
    <property type="component" value="Unassembled WGS sequence"/>
</dbReference>
<dbReference type="PANTHER" id="PTHR20859">
    <property type="entry name" value="INTERFERON/INTERLEUKIN RECEPTOR"/>
    <property type="match status" value="1"/>
</dbReference>
<dbReference type="InterPro" id="IPR003961">
    <property type="entry name" value="FN3_dom"/>
</dbReference>
<dbReference type="PANTHER" id="PTHR20859:SF86">
    <property type="entry name" value="INTERLEUKIN-20 RECEPTOR SUBUNIT ALPHA"/>
    <property type="match status" value="1"/>
</dbReference>
<evidence type="ECO:0000313" key="6">
    <source>
        <dbReference type="Proteomes" id="UP001591681"/>
    </source>
</evidence>
<comment type="caution">
    <text evidence="5">The sequence shown here is derived from an EMBL/GenBank/DDBJ whole genome shotgun (WGS) entry which is preliminary data.</text>
</comment>
<dbReference type="SUPFAM" id="SSF49265">
    <property type="entry name" value="Fibronectin type III"/>
    <property type="match status" value="2"/>
</dbReference>
<evidence type="ECO:0000259" key="3">
    <source>
        <dbReference type="Pfam" id="PF01108"/>
    </source>
</evidence>
<name>A0ABD1J5P3_9TELE</name>
<keyword evidence="2" id="KW-1133">Transmembrane helix</keyword>
<feature type="transmembrane region" description="Helical" evidence="2">
    <location>
        <begin position="193"/>
        <end position="221"/>
    </location>
</feature>
<dbReference type="AlphaFoldDB" id="A0ABD1J5P3"/>
<dbReference type="EMBL" id="JBHFQA010000019">
    <property type="protein sequence ID" value="KAL2082493.1"/>
    <property type="molecule type" value="Genomic_DNA"/>
</dbReference>
<evidence type="ECO:0000256" key="1">
    <source>
        <dbReference type="SAM" id="MobiDB-lite"/>
    </source>
</evidence>
<feature type="compositionally biased region" description="Polar residues" evidence="1">
    <location>
        <begin position="285"/>
        <end position="297"/>
    </location>
</feature>
<dbReference type="Pfam" id="PF01108">
    <property type="entry name" value="Tissue_fac"/>
    <property type="match status" value="1"/>
</dbReference>
<organism evidence="5 6">
    <name type="scientific">Coilia grayii</name>
    <name type="common">Gray's grenadier anchovy</name>
    <dbReference type="NCBI Taxonomy" id="363190"/>
    <lineage>
        <taxon>Eukaryota</taxon>
        <taxon>Metazoa</taxon>
        <taxon>Chordata</taxon>
        <taxon>Craniata</taxon>
        <taxon>Vertebrata</taxon>
        <taxon>Euteleostomi</taxon>
        <taxon>Actinopterygii</taxon>
        <taxon>Neopterygii</taxon>
        <taxon>Teleostei</taxon>
        <taxon>Clupei</taxon>
        <taxon>Clupeiformes</taxon>
        <taxon>Clupeoidei</taxon>
        <taxon>Engraulidae</taxon>
        <taxon>Coilinae</taxon>
        <taxon>Coilia</taxon>
    </lineage>
</organism>
<keyword evidence="2" id="KW-0472">Membrane</keyword>
<proteinExistence type="predicted"/>
<dbReference type="InterPro" id="IPR015373">
    <property type="entry name" value="Interferon/interleukin_rcp_dom"/>
</dbReference>
<feature type="domain" description="Interferon/interleukin receptor" evidence="4">
    <location>
        <begin position="79"/>
        <end position="184"/>
    </location>
</feature>
<sequence>MQYSVEYAIYGDEDKTIGGQVTWRPVKHCTQILQSSCDLSDQTHKLDEAYYARVKAMDSDHGVASDWAITPRFEPRTDTALGPPQLTVRVDGNSLDIKLKGPMRWKNKHMKKDRSLRNVINGLYYNISVYENTTRQMRRIITENQSYKVGSLEYDSLYCISAGTYSRHIPVQSHASEWHCETTPPDPFKAHMLLVILGGLLPSAVSLFVLITAGCLVYHYIFGNKLKQPCSMTMTPRDEILEPKFITTIDANLKVVKPSLQPPLIDLKDELEKLLSLDVQQHISGSSHLAAPQQPSGSMEPKQPSYAQQGPDSAPPPYNSQSWQSSEASSEDSVHSDTEAQGSEDDMPPDYGFVVHQPPEESRGRGFDSLIQSQPPAAPAAGSDPYRGQSDVRPWQLPCQSAPDNNLPTVIDWNPSTGVLRIPQFSPIPPLGVRGEEEQVEAEEEEGGNMHRNIFSSLMVRQPSQDSCEPEDSLSQMETVWQLQVNMEE</sequence>
<feature type="region of interest" description="Disordered" evidence="1">
    <location>
        <begin position="285"/>
        <end position="409"/>
    </location>
</feature>
<dbReference type="InterPro" id="IPR013783">
    <property type="entry name" value="Ig-like_fold"/>
</dbReference>